<dbReference type="SUPFAM" id="SSF56563">
    <property type="entry name" value="Major capsid protein gp5"/>
    <property type="match status" value="1"/>
</dbReference>
<reference evidence="2" key="1">
    <citation type="journal article" date="2017" name="Res. Microbiol.">
        <title>Comparative genomics of extrachromosomal elements in Bacillus thuringiensis subsp. israelensis.</title>
        <authorList>
            <person name="Bolotin A."/>
            <person name="Gillis A."/>
            <person name="Sanchis V."/>
            <person name="Nielsen-LeRoux C."/>
            <person name="Mahillon J."/>
            <person name="Lereclus D."/>
            <person name="Sorokin A."/>
        </authorList>
    </citation>
    <scope>NUCLEOTIDE SEQUENCE</scope>
    <source>
        <strain evidence="2">AM65-52</strain>
        <plasmid evidence="2">pAM65-52-3-235K</plasmid>
    </source>
</reference>
<dbReference type="PATRIC" id="fig|1430.6.peg.2208"/>
<dbReference type="Pfam" id="PF25209">
    <property type="entry name" value="Phage_capsid_4"/>
    <property type="match status" value="1"/>
</dbReference>
<evidence type="ECO:0000256" key="1">
    <source>
        <dbReference type="ARBA" id="ARBA00004328"/>
    </source>
</evidence>
<dbReference type="AlphaFoldDB" id="A0A160LJT8"/>
<proteinExistence type="predicted"/>
<comment type="subcellular location">
    <subcellularLocation>
        <location evidence="1">Virion</location>
    </subcellularLocation>
</comment>
<dbReference type="RefSeq" id="WP_000414480.1">
    <property type="nucleotide sequence ID" value="NZ_CP013278.1"/>
</dbReference>
<dbReference type="NCBIfam" id="TIGR01554">
    <property type="entry name" value="major_cap_HK97"/>
    <property type="match status" value="1"/>
</dbReference>
<evidence type="ECO:0000313" key="2">
    <source>
        <dbReference type="EMBL" id="AND28447.1"/>
    </source>
</evidence>
<accession>A0A160LJT8</accession>
<protein>
    <submittedName>
        <fullName evidence="2">Major capsid protein</fullName>
    </submittedName>
</protein>
<geneLocation type="plasmid" evidence="2">
    <name>pAM65-52-3-235K</name>
</geneLocation>
<sequence>MEKNQNIELHEKYTKMMAYAGKVPAKQRVQVSEALTSADANILIPKVISTVVLEAAEPLTLVSNLFQKVTLNEGRSMEFIHFGAIRAFEIGEGQEYPNQALDLAQGGIGSVDVKVKKYGLKIAITDEMISDSQWDVIGLHLRAAGRAMAAKKEEICFNEFKKTGHVVYDAELFPAGTDGHPTGRGFDGELNGTLSAEDIIDMAVSIMSAGYTPTTIIMHPLCWSLFAKNAALEGTSVAAFGQGTSNFDPRTFNTSNALGLEVVFSPFVPFDQANKKFDFFLVDKNNVGVMLVKDEISTEQFDDPTRDIQSLKLRERYGVGVLNGGKAIAVAKNIKFAKTYPAPTRSFADMPLPKDMQGAEAKKHDVI</sequence>
<gene>
    <name evidence="2" type="ORF">ATN07_32475</name>
</gene>
<name>A0A160LJT8_BACTI</name>
<dbReference type="EMBL" id="CP013278">
    <property type="protein sequence ID" value="AND28447.1"/>
    <property type="molecule type" value="Genomic_DNA"/>
</dbReference>
<organism evidence="2">
    <name type="scientific">Bacillus thuringiensis subsp. israelensis</name>
    <dbReference type="NCBI Taxonomy" id="1430"/>
    <lineage>
        <taxon>Bacteria</taxon>
        <taxon>Bacillati</taxon>
        <taxon>Bacillota</taxon>
        <taxon>Bacilli</taxon>
        <taxon>Bacillales</taxon>
        <taxon>Bacillaceae</taxon>
        <taxon>Bacillus</taxon>
        <taxon>Bacillus cereus group</taxon>
    </lineage>
</organism>
<keyword evidence="2" id="KW-0614">Plasmid</keyword>
<dbReference type="InterPro" id="IPR024455">
    <property type="entry name" value="Phage_capsid"/>
</dbReference>